<feature type="transmembrane region" description="Helical" evidence="4">
    <location>
        <begin position="140"/>
        <end position="155"/>
    </location>
</feature>
<feature type="transmembrane region" description="Helical" evidence="4">
    <location>
        <begin position="66"/>
        <end position="86"/>
    </location>
</feature>
<comment type="catalytic activity">
    <reaction evidence="3">
        <text>2 GTP = 3',3'-c-di-GMP + 2 diphosphate</text>
        <dbReference type="Rhea" id="RHEA:24898"/>
        <dbReference type="ChEBI" id="CHEBI:33019"/>
        <dbReference type="ChEBI" id="CHEBI:37565"/>
        <dbReference type="ChEBI" id="CHEBI:58805"/>
        <dbReference type="EC" id="2.7.7.65"/>
    </reaction>
</comment>
<dbReference type="InterPro" id="IPR029787">
    <property type="entry name" value="Nucleotide_cyclase"/>
</dbReference>
<comment type="cofactor">
    <cofactor evidence="1">
        <name>Mg(2+)</name>
        <dbReference type="ChEBI" id="CHEBI:18420"/>
    </cofactor>
</comment>
<dbReference type="AlphaFoldDB" id="A0AAU7KFV7"/>
<evidence type="ECO:0000313" key="6">
    <source>
        <dbReference type="EMBL" id="XBO70289.1"/>
    </source>
</evidence>
<feature type="domain" description="GGDEF" evidence="5">
    <location>
        <begin position="537"/>
        <end position="669"/>
    </location>
</feature>
<dbReference type="InterPro" id="IPR050469">
    <property type="entry name" value="Diguanylate_Cyclase"/>
</dbReference>
<dbReference type="FunFam" id="3.30.70.270:FF:000001">
    <property type="entry name" value="Diguanylate cyclase domain protein"/>
    <property type="match status" value="1"/>
</dbReference>
<dbReference type="RefSeq" id="WP_306168885.1">
    <property type="nucleotide sequence ID" value="NZ_CP098827.1"/>
</dbReference>
<organism evidence="6">
    <name type="scientific">Halomonas sp. RT37</name>
    <dbReference type="NCBI Taxonomy" id="2950872"/>
    <lineage>
        <taxon>Bacteria</taxon>
        <taxon>Pseudomonadati</taxon>
        <taxon>Pseudomonadota</taxon>
        <taxon>Gammaproteobacteria</taxon>
        <taxon>Oceanospirillales</taxon>
        <taxon>Halomonadaceae</taxon>
        <taxon>Halomonas</taxon>
    </lineage>
</organism>
<dbReference type="InterPro" id="IPR043128">
    <property type="entry name" value="Rev_trsase/Diguanyl_cyclase"/>
</dbReference>
<dbReference type="Pfam" id="PF00990">
    <property type="entry name" value="GGDEF"/>
    <property type="match status" value="1"/>
</dbReference>
<keyword evidence="4" id="KW-0472">Membrane</keyword>
<gene>
    <name evidence="6" type="ORF">NFG58_16960</name>
</gene>
<dbReference type="NCBIfam" id="TIGR00254">
    <property type="entry name" value="GGDEF"/>
    <property type="match status" value="1"/>
</dbReference>
<dbReference type="Gene3D" id="3.30.70.270">
    <property type="match status" value="1"/>
</dbReference>
<dbReference type="EC" id="2.7.7.65" evidence="2"/>
<dbReference type="EMBL" id="CP098827">
    <property type="protein sequence ID" value="XBO70289.1"/>
    <property type="molecule type" value="Genomic_DNA"/>
</dbReference>
<keyword evidence="4" id="KW-0812">Transmembrane</keyword>
<accession>A0AAU7KFV7</accession>
<dbReference type="CDD" id="cd01949">
    <property type="entry name" value="GGDEF"/>
    <property type="match status" value="1"/>
</dbReference>
<evidence type="ECO:0000256" key="1">
    <source>
        <dbReference type="ARBA" id="ARBA00001946"/>
    </source>
</evidence>
<evidence type="ECO:0000259" key="5">
    <source>
        <dbReference type="PROSITE" id="PS50887"/>
    </source>
</evidence>
<name>A0AAU7KFV7_9GAMM</name>
<dbReference type="PROSITE" id="PS50887">
    <property type="entry name" value="GGDEF"/>
    <property type="match status" value="1"/>
</dbReference>
<feature type="transmembrane region" description="Helical" evidence="4">
    <location>
        <begin position="115"/>
        <end position="133"/>
    </location>
</feature>
<evidence type="ECO:0000256" key="3">
    <source>
        <dbReference type="ARBA" id="ARBA00034247"/>
    </source>
</evidence>
<dbReference type="GO" id="GO:0052621">
    <property type="term" value="F:diguanylate cyclase activity"/>
    <property type="evidence" value="ECO:0007669"/>
    <property type="project" value="UniProtKB-EC"/>
</dbReference>
<dbReference type="InterPro" id="IPR000160">
    <property type="entry name" value="GGDEF_dom"/>
</dbReference>
<protein>
    <recommendedName>
        <fullName evidence="2">diguanylate cyclase</fullName>
        <ecNumber evidence="2">2.7.7.65</ecNumber>
    </recommendedName>
</protein>
<feature type="transmembrane region" description="Helical" evidence="4">
    <location>
        <begin position="39"/>
        <end position="59"/>
    </location>
</feature>
<dbReference type="SUPFAM" id="SSF55073">
    <property type="entry name" value="Nucleotide cyclase"/>
    <property type="match status" value="1"/>
</dbReference>
<evidence type="ECO:0000256" key="2">
    <source>
        <dbReference type="ARBA" id="ARBA00012528"/>
    </source>
</evidence>
<feature type="transmembrane region" description="Helical" evidence="4">
    <location>
        <begin position="206"/>
        <end position="224"/>
    </location>
</feature>
<dbReference type="PANTHER" id="PTHR45138">
    <property type="entry name" value="REGULATORY COMPONENTS OF SENSORY TRANSDUCTION SYSTEM"/>
    <property type="match status" value="1"/>
</dbReference>
<dbReference type="PANTHER" id="PTHR45138:SF9">
    <property type="entry name" value="DIGUANYLATE CYCLASE DGCM-RELATED"/>
    <property type="match status" value="1"/>
</dbReference>
<proteinExistence type="predicted"/>
<sequence>MWYTSTPVVRHYRLLSQGLTLLALVLAVASLTVLDTRVASLPANQTTLALALIVAIGQWRWTRKGVFTSALVLWPLCLCLVTLLFGTCAPEDWLSLERLSEPFRWLTTPSTLLDWRPPLVELVVLTLLTLGILARTRSSLGVPLLHMSCLLLLLLDQTPLHHWLPSAALLHAHSLTVTAVLGLLLAGQWVGVVSGWRPTRDSLRRGLWPSTLLVVMTLALWQYLEIQADGELQYLGQREGRAMEERLAGEFNDFRHSLQHLQVFLEQSPLPPSTERWQHLTRPLRDHFPYLATLRYVEVTGGNVRSPATTVVPRSTDMPQPAAVLPPAAQITTLAIDAPAPTMKITLSLPIRRPGGKPLGHLAATLSLSAMAENMYTHPPSGAGSLQVRLTYHNRLIKEWPMEGHPAPWTVSVPLDAIPLHRPDNKAVTVDTAYLPLELTLRPDTRLLTRLRSRLPAVTLMLGLLFSQFLYLTLFSQHQMASQHRALARSNGDLRREVRTRHRLQQQLSWLADHDELTGLPNRRHLQATAQTWRARLPLSVILVDIDHFKRINDCLGHAEGDRVLKAVGRLAQETLGDDGLLGRYGGEEFLVIIPEGRLAEASAVAERLRRAVRQAPLAHHDGTPLTISLGVACQDQAPLDLARLIQQADQALYTAKHQGRDRVELFVDTVDGASDLDTPPFTT</sequence>
<dbReference type="SMART" id="SM00267">
    <property type="entry name" value="GGDEF"/>
    <property type="match status" value="1"/>
</dbReference>
<feature type="transmembrane region" description="Helical" evidence="4">
    <location>
        <begin position="175"/>
        <end position="194"/>
    </location>
</feature>
<keyword evidence="4" id="KW-1133">Transmembrane helix</keyword>
<reference evidence="6" key="1">
    <citation type="submission" date="2022-06" db="EMBL/GenBank/DDBJ databases">
        <title>A novel DMS-producing enzyme.</title>
        <authorList>
            <person name="Zhang Y."/>
        </authorList>
    </citation>
    <scope>NUCLEOTIDE SEQUENCE</scope>
    <source>
        <strain evidence="6">RT37</strain>
    </source>
</reference>
<evidence type="ECO:0000256" key="4">
    <source>
        <dbReference type="SAM" id="Phobius"/>
    </source>
</evidence>